<comment type="caution">
    <text evidence="2">The sequence shown here is derived from an EMBL/GenBank/DDBJ whole genome shotgun (WGS) entry which is preliminary data.</text>
</comment>
<proteinExistence type="predicted"/>
<evidence type="ECO:0000313" key="2">
    <source>
        <dbReference type="EMBL" id="KAK1898488.1"/>
    </source>
</evidence>
<protein>
    <submittedName>
        <fullName evidence="2">Uncharacterized protein</fullName>
    </submittedName>
</protein>
<reference evidence="2" key="1">
    <citation type="submission" date="2023-04" db="EMBL/GenBank/DDBJ databases">
        <title>Chromosome-level genome of Chaenocephalus aceratus.</title>
        <authorList>
            <person name="Park H."/>
        </authorList>
    </citation>
    <scope>NUCLEOTIDE SEQUENCE</scope>
    <source>
        <strain evidence="2">DE</strain>
        <tissue evidence="2">Muscle</tissue>
    </source>
</reference>
<organism evidence="2 3">
    <name type="scientific">Dissostichus eleginoides</name>
    <name type="common">Patagonian toothfish</name>
    <name type="synonym">Dissostichus amissus</name>
    <dbReference type="NCBI Taxonomy" id="100907"/>
    <lineage>
        <taxon>Eukaryota</taxon>
        <taxon>Metazoa</taxon>
        <taxon>Chordata</taxon>
        <taxon>Craniata</taxon>
        <taxon>Vertebrata</taxon>
        <taxon>Euteleostomi</taxon>
        <taxon>Actinopterygii</taxon>
        <taxon>Neopterygii</taxon>
        <taxon>Teleostei</taxon>
        <taxon>Neoteleostei</taxon>
        <taxon>Acanthomorphata</taxon>
        <taxon>Eupercaria</taxon>
        <taxon>Perciformes</taxon>
        <taxon>Notothenioidei</taxon>
        <taxon>Nototheniidae</taxon>
        <taxon>Dissostichus</taxon>
    </lineage>
</organism>
<dbReference type="AlphaFoldDB" id="A0AAD9FA19"/>
<feature type="region of interest" description="Disordered" evidence="1">
    <location>
        <begin position="26"/>
        <end position="56"/>
    </location>
</feature>
<keyword evidence="3" id="KW-1185">Reference proteome</keyword>
<accession>A0AAD9FA19</accession>
<gene>
    <name evidence="2" type="ORF">KUDE01_018012</name>
</gene>
<sequence>SPLHVPWSPLHLLLWDPCQRLPAVGGEPPDAAHHRCGHDPLHDQPELLPSRPRARVPGLEEGSVRWRSRHGVLLFLPPRMCVLPVVVSLLHFVSNIPVEQQGVKRVLALS</sequence>
<name>A0AAD9FA19_DISEL</name>
<feature type="non-terminal residue" evidence="2">
    <location>
        <position position="1"/>
    </location>
</feature>
<feature type="non-terminal residue" evidence="2">
    <location>
        <position position="110"/>
    </location>
</feature>
<evidence type="ECO:0000256" key="1">
    <source>
        <dbReference type="SAM" id="MobiDB-lite"/>
    </source>
</evidence>
<feature type="compositionally biased region" description="Basic and acidic residues" evidence="1">
    <location>
        <begin position="30"/>
        <end position="45"/>
    </location>
</feature>
<evidence type="ECO:0000313" key="3">
    <source>
        <dbReference type="Proteomes" id="UP001228049"/>
    </source>
</evidence>
<dbReference type="EMBL" id="JASDAP010000008">
    <property type="protein sequence ID" value="KAK1898488.1"/>
    <property type="molecule type" value="Genomic_DNA"/>
</dbReference>
<dbReference type="Proteomes" id="UP001228049">
    <property type="component" value="Unassembled WGS sequence"/>
</dbReference>